<keyword evidence="3" id="KW-1185">Reference proteome</keyword>
<evidence type="ECO:0008006" key="4">
    <source>
        <dbReference type="Google" id="ProtNLM"/>
    </source>
</evidence>
<sequence>MKLTAITALFLLTLTACGDDNDPVEATTSSAPQECLSLDNPAKIEIPAETCPAGYTLSGTNFDGPAGRQLIVCHLNGAPAICLDQ</sequence>
<keyword evidence="1" id="KW-0732">Signal</keyword>
<gene>
    <name evidence="2" type="ORF">SAMN06296036_10830</name>
</gene>
<dbReference type="PROSITE" id="PS51257">
    <property type="entry name" value="PROKAR_LIPOPROTEIN"/>
    <property type="match status" value="1"/>
</dbReference>
<feature type="chain" id="PRO_5010988632" description="Hemolysin" evidence="1">
    <location>
        <begin position="19"/>
        <end position="85"/>
    </location>
</feature>
<evidence type="ECO:0000313" key="2">
    <source>
        <dbReference type="EMBL" id="SMF24946.1"/>
    </source>
</evidence>
<feature type="signal peptide" evidence="1">
    <location>
        <begin position="1"/>
        <end position="18"/>
    </location>
</feature>
<dbReference type="EMBL" id="FWZT01000008">
    <property type="protein sequence ID" value="SMF24946.1"/>
    <property type="molecule type" value="Genomic_DNA"/>
</dbReference>
<reference evidence="3" key="1">
    <citation type="submission" date="2017-04" db="EMBL/GenBank/DDBJ databases">
        <authorList>
            <person name="Varghese N."/>
            <person name="Submissions S."/>
        </authorList>
    </citation>
    <scope>NUCLEOTIDE SEQUENCE [LARGE SCALE GENOMIC DNA]</scope>
    <source>
        <strain evidence="3">RKEM611</strain>
    </source>
</reference>
<dbReference type="Proteomes" id="UP000192907">
    <property type="component" value="Unassembled WGS sequence"/>
</dbReference>
<evidence type="ECO:0000313" key="3">
    <source>
        <dbReference type="Proteomes" id="UP000192907"/>
    </source>
</evidence>
<accession>A0A1Y6BWR6</accession>
<evidence type="ECO:0000256" key="1">
    <source>
        <dbReference type="SAM" id="SignalP"/>
    </source>
</evidence>
<dbReference type="STRING" id="1513793.SAMN06296036_10830"/>
<organism evidence="2 3">
    <name type="scientific">Pseudobacteriovorax antillogorgiicola</name>
    <dbReference type="NCBI Taxonomy" id="1513793"/>
    <lineage>
        <taxon>Bacteria</taxon>
        <taxon>Pseudomonadati</taxon>
        <taxon>Bdellovibrionota</taxon>
        <taxon>Oligoflexia</taxon>
        <taxon>Oligoflexales</taxon>
        <taxon>Pseudobacteriovoracaceae</taxon>
        <taxon>Pseudobacteriovorax</taxon>
    </lineage>
</organism>
<dbReference type="RefSeq" id="WP_132319075.1">
    <property type="nucleotide sequence ID" value="NZ_SLZT01000008.1"/>
</dbReference>
<dbReference type="AlphaFoldDB" id="A0A1Y6BWR6"/>
<proteinExistence type="predicted"/>
<protein>
    <recommendedName>
        <fullName evidence="4">Hemolysin</fullName>
    </recommendedName>
</protein>
<name>A0A1Y6BWR6_9BACT</name>